<sequence length="139" mass="16347">MSFGYLIATSQPCELLTKSRGETFSLIMDKMDLWIYFRFCEGNIYTIRKNETESCLTERGGKWLKHIYEFNRGSFIFSYVLLKKRESEENFAEIVLKSIKNNKILTVKVRSGLHFDLRNIYRIEMYSGLNLNQYGVASP</sequence>
<dbReference type="AlphaFoldDB" id="A0A0U1RIE4"/>
<dbReference type="EMBL" id="AL157959">
    <property type="protein sequence ID" value="CAM08283.1"/>
    <property type="molecule type" value="Genomic_DNA"/>
</dbReference>
<reference evidence="1 2" key="1">
    <citation type="journal article" date="2000" name="Nature">
        <title>Complete DNA sequence of a serogroup A strain of Neisseria meningitidis Z2491.</title>
        <authorList>
            <person name="Parkhill J."/>
            <person name="Achtman M."/>
            <person name="James K.D."/>
            <person name="Bentley S.D."/>
            <person name="Churcher C."/>
            <person name="Klee S.R."/>
            <person name="Morelli G."/>
            <person name="Basham D."/>
            <person name="Brown D."/>
            <person name="Chillingworth T."/>
            <person name="Davies R.M."/>
            <person name="Davis P."/>
            <person name="Devlin K."/>
            <person name="Feltwell T."/>
            <person name="Hamlin N."/>
            <person name="Holroyd S."/>
            <person name="Jagels K."/>
            <person name="Leather S."/>
            <person name="Moule S."/>
            <person name="Mungall K."/>
            <person name="Quail M.A."/>
            <person name="Rajandream M.A."/>
            <person name="Rutherford K.M."/>
            <person name="Simmonds M."/>
            <person name="Skelton J."/>
            <person name="Whitehead S."/>
            <person name="Spratt B.G."/>
            <person name="Barrell B.G."/>
        </authorList>
    </citation>
    <scope>NUCLEOTIDE SEQUENCE [LARGE SCALE GENOMIC DNA]</scope>
    <source>
        <strain evidence="2">DSM 15465 / Z2491</strain>
    </source>
</reference>
<dbReference type="EnsemblBacteria" id="CAM08283">
    <property type="protein sequence ID" value="CAM08283"/>
    <property type="gene ID" value="NMA1071"/>
</dbReference>
<proteinExistence type="predicted"/>
<protein>
    <submittedName>
        <fullName evidence="1">Uncharacterized protein</fullName>
    </submittedName>
</protein>
<evidence type="ECO:0000313" key="2">
    <source>
        <dbReference type="Proteomes" id="UP000000626"/>
    </source>
</evidence>
<evidence type="ECO:0000313" key="1">
    <source>
        <dbReference type="EMBL" id="CAM08283.1"/>
    </source>
</evidence>
<dbReference type="Proteomes" id="UP000000626">
    <property type="component" value="Chromosome"/>
</dbReference>
<dbReference type="HOGENOM" id="CLU_163322_0_0_4"/>
<accession>A0A0U1RIE4</accession>
<dbReference type="RefSeq" id="WP_002217508.1">
    <property type="nucleotide sequence ID" value="NC_003116.1"/>
</dbReference>
<organism evidence="1 2">
    <name type="scientific">Neisseria meningitidis serogroup A / serotype 4A (strain DSM 15465 / Z2491)</name>
    <dbReference type="NCBI Taxonomy" id="122587"/>
    <lineage>
        <taxon>Bacteria</taxon>
        <taxon>Pseudomonadati</taxon>
        <taxon>Pseudomonadota</taxon>
        <taxon>Betaproteobacteria</taxon>
        <taxon>Neisseriales</taxon>
        <taxon>Neisseriaceae</taxon>
        <taxon>Neisseria</taxon>
    </lineage>
</organism>
<gene>
    <name evidence="1" type="ordered locus">NMA1071</name>
</gene>
<name>A0A0U1RIE4_NEIMA</name>
<dbReference type="GeneID" id="93386321"/>
<dbReference type="KEGG" id="nma:NMA1071"/>